<dbReference type="AlphaFoldDB" id="L9WC21"/>
<dbReference type="Proteomes" id="UP000011690">
    <property type="component" value="Unassembled WGS sequence"/>
</dbReference>
<dbReference type="eggNOG" id="arCOG00524">
    <property type="taxonomic scope" value="Archaea"/>
</dbReference>
<protein>
    <submittedName>
        <fullName evidence="2">Flavodoxin/nitric oxide synthase</fullName>
    </submittedName>
</protein>
<proteinExistence type="predicted"/>
<dbReference type="EMBL" id="AOHY01000039">
    <property type="protein sequence ID" value="ELY47020.1"/>
    <property type="molecule type" value="Genomic_DNA"/>
</dbReference>
<feature type="region of interest" description="Disordered" evidence="1">
    <location>
        <begin position="1"/>
        <end position="20"/>
    </location>
</feature>
<evidence type="ECO:0000256" key="1">
    <source>
        <dbReference type="SAM" id="MobiDB-lite"/>
    </source>
</evidence>
<keyword evidence="3" id="KW-1185">Reference proteome</keyword>
<sequence length="58" mass="6312">MKQIAKRKVTEMPDADSAGDIEFTDWDEVEAFAADVAVFAEGRLGVTPPGADDQEKLE</sequence>
<dbReference type="PATRIC" id="fig|1227500.6.peg.2834"/>
<comment type="caution">
    <text evidence="2">The sequence shown here is derived from an EMBL/GenBank/DDBJ whole genome shotgun (WGS) entry which is preliminary data.</text>
</comment>
<evidence type="ECO:0000313" key="2">
    <source>
        <dbReference type="EMBL" id="ELY47020.1"/>
    </source>
</evidence>
<organism evidence="2 3">
    <name type="scientific">Natronorubrum bangense JCM 10635</name>
    <dbReference type="NCBI Taxonomy" id="1227500"/>
    <lineage>
        <taxon>Archaea</taxon>
        <taxon>Methanobacteriati</taxon>
        <taxon>Methanobacteriota</taxon>
        <taxon>Stenosarchaea group</taxon>
        <taxon>Halobacteria</taxon>
        <taxon>Halobacteriales</taxon>
        <taxon>Natrialbaceae</taxon>
        <taxon>Natronorubrum</taxon>
    </lineage>
</organism>
<accession>L9WC21</accession>
<gene>
    <name evidence="2" type="ORF">C494_14036</name>
</gene>
<reference evidence="2 3" key="1">
    <citation type="journal article" date="2014" name="PLoS Genet.">
        <title>Phylogenetically driven sequencing of extremely halophilic archaea reveals strategies for static and dynamic osmo-response.</title>
        <authorList>
            <person name="Becker E.A."/>
            <person name="Seitzer P.M."/>
            <person name="Tritt A."/>
            <person name="Larsen D."/>
            <person name="Krusor M."/>
            <person name="Yao A.I."/>
            <person name="Wu D."/>
            <person name="Madern D."/>
            <person name="Eisen J.A."/>
            <person name="Darling A.E."/>
            <person name="Facciotti M.T."/>
        </authorList>
    </citation>
    <scope>NUCLEOTIDE SEQUENCE [LARGE SCALE GENOMIC DNA]</scope>
    <source>
        <strain evidence="2 3">JCM 10635</strain>
    </source>
</reference>
<evidence type="ECO:0000313" key="3">
    <source>
        <dbReference type="Proteomes" id="UP000011690"/>
    </source>
</evidence>
<name>L9WC21_9EURY</name>